<comment type="caution">
    <text evidence="1">The sequence shown here is derived from an EMBL/GenBank/DDBJ whole genome shotgun (WGS) entry which is preliminary data.</text>
</comment>
<sequence length="92" mass="10037">MCRNIRVLHNFEPPATSDEVHAAAVQYVRKVSGSTKPSAANREAFDRAVEQVAAVTRELLDSLVTTASPRDREVEAAKAKARAAERYGARAE</sequence>
<dbReference type="Pfam" id="PF10041">
    <property type="entry name" value="DUF2277"/>
    <property type="match status" value="1"/>
</dbReference>
<reference evidence="1 2" key="1">
    <citation type="submission" date="2020-06" db="EMBL/GenBank/DDBJ databases">
        <title>Actinokineospora xiongansis sp. nov., isolated from soil of Baiyangdian.</title>
        <authorList>
            <person name="Zhang X."/>
        </authorList>
    </citation>
    <scope>NUCLEOTIDE SEQUENCE [LARGE SCALE GENOMIC DNA]</scope>
    <source>
        <strain evidence="1 2">HBU206404</strain>
    </source>
</reference>
<name>A0ABR7L6D9_9PSEU</name>
<dbReference type="InterPro" id="IPR018735">
    <property type="entry name" value="DUF2277"/>
</dbReference>
<protein>
    <submittedName>
        <fullName evidence="1">DUF2277 domain-containing protein</fullName>
    </submittedName>
</protein>
<dbReference type="EMBL" id="JABVED010000006">
    <property type="protein sequence ID" value="MBC6447936.1"/>
    <property type="molecule type" value="Genomic_DNA"/>
</dbReference>
<evidence type="ECO:0000313" key="1">
    <source>
        <dbReference type="EMBL" id="MBC6447936.1"/>
    </source>
</evidence>
<keyword evidence="2" id="KW-1185">Reference proteome</keyword>
<organism evidence="1 2">
    <name type="scientific">Actinokineospora xionganensis</name>
    <dbReference type="NCBI Taxonomy" id="2684470"/>
    <lineage>
        <taxon>Bacteria</taxon>
        <taxon>Bacillati</taxon>
        <taxon>Actinomycetota</taxon>
        <taxon>Actinomycetes</taxon>
        <taxon>Pseudonocardiales</taxon>
        <taxon>Pseudonocardiaceae</taxon>
        <taxon>Actinokineospora</taxon>
    </lineage>
</organism>
<proteinExistence type="predicted"/>
<accession>A0ABR7L6D9</accession>
<evidence type="ECO:0000313" key="2">
    <source>
        <dbReference type="Proteomes" id="UP000734823"/>
    </source>
</evidence>
<dbReference type="RefSeq" id="WP_187220449.1">
    <property type="nucleotide sequence ID" value="NZ_JABVED010000006.1"/>
</dbReference>
<dbReference type="Proteomes" id="UP000734823">
    <property type="component" value="Unassembled WGS sequence"/>
</dbReference>
<gene>
    <name evidence="1" type="ORF">GPZ80_12225</name>
</gene>